<reference evidence="1" key="1">
    <citation type="submission" date="2023-06" db="EMBL/GenBank/DDBJ databases">
        <title>Phylogenetic Diversity of Rhizobium strains.</title>
        <authorList>
            <person name="Moura F.T."/>
            <person name="Helene L.C.F."/>
            <person name="Hungria M."/>
        </authorList>
    </citation>
    <scope>NUCLEOTIDE SEQUENCE</scope>
    <source>
        <strain evidence="1">CCGE524</strain>
    </source>
</reference>
<dbReference type="RefSeq" id="WP_285882661.1">
    <property type="nucleotide sequence ID" value="NZ_JARFYN010000046.1"/>
</dbReference>
<keyword evidence="2" id="KW-1185">Reference proteome</keyword>
<sequence>MLIAALRHHPNIAGLLTALTQIYLEDGLPGSALTSSCIALAQNPDNSDLLALVGSQLSVLGSRAEPSPRWSVPICSSLRMFLFRVISPKRWSVSVS</sequence>
<evidence type="ECO:0000313" key="2">
    <source>
        <dbReference type="Proteomes" id="UP001172630"/>
    </source>
</evidence>
<comment type="caution">
    <text evidence="1">The sequence shown here is derived from an EMBL/GenBank/DDBJ whole genome shotgun (WGS) entry which is preliminary data.</text>
</comment>
<name>A0ABT7KLB3_9HYPH</name>
<accession>A0ABT7KLB3</accession>
<dbReference type="EMBL" id="JARFYN010000046">
    <property type="protein sequence ID" value="MDL2409211.1"/>
    <property type="molecule type" value="Genomic_DNA"/>
</dbReference>
<gene>
    <name evidence="1" type="ORF">PY650_26965</name>
</gene>
<dbReference type="Proteomes" id="UP001172630">
    <property type="component" value="Unassembled WGS sequence"/>
</dbReference>
<evidence type="ECO:0000313" key="1">
    <source>
        <dbReference type="EMBL" id="MDL2409211.1"/>
    </source>
</evidence>
<organism evidence="1 2">
    <name type="scientific">Rhizobium calliandrae</name>
    <dbReference type="NCBI Taxonomy" id="1312182"/>
    <lineage>
        <taxon>Bacteria</taxon>
        <taxon>Pseudomonadati</taxon>
        <taxon>Pseudomonadota</taxon>
        <taxon>Alphaproteobacteria</taxon>
        <taxon>Hyphomicrobiales</taxon>
        <taxon>Rhizobiaceae</taxon>
        <taxon>Rhizobium/Agrobacterium group</taxon>
        <taxon>Rhizobium</taxon>
    </lineage>
</organism>
<protein>
    <submittedName>
        <fullName evidence="1">Uncharacterized protein</fullName>
    </submittedName>
</protein>
<proteinExistence type="predicted"/>